<keyword evidence="3" id="KW-1185">Reference proteome</keyword>
<comment type="caution">
    <text evidence="2">The sequence shown here is derived from an EMBL/GenBank/DDBJ whole genome shotgun (WGS) entry which is preliminary data.</text>
</comment>
<keyword evidence="1" id="KW-0472">Membrane</keyword>
<dbReference type="Proteomes" id="UP001180536">
    <property type="component" value="Unassembled WGS sequence"/>
</dbReference>
<evidence type="ECO:0000313" key="3">
    <source>
        <dbReference type="Proteomes" id="UP001180536"/>
    </source>
</evidence>
<feature type="transmembrane region" description="Helical" evidence="1">
    <location>
        <begin position="135"/>
        <end position="153"/>
    </location>
</feature>
<gene>
    <name evidence="2" type="ORF">J2X16_004517</name>
</gene>
<proteinExistence type="predicted"/>
<accession>A0ABU1ZEU1</accession>
<protein>
    <submittedName>
        <fullName evidence="2">Uncharacterized protein</fullName>
    </submittedName>
</protein>
<dbReference type="EMBL" id="JAVDXQ010000007">
    <property type="protein sequence ID" value="MDR7299149.1"/>
    <property type="molecule type" value="Genomic_DNA"/>
</dbReference>
<keyword evidence="1" id="KW-1133">Transmembrane helix</keyword>
<feature type="transmembrane region" description="Helical" evidence="1">
    <location>
        <begin position="64"/>
        <end position="83"/>
    </location>
</feature>
<sequence>MKPLLSHLAGRLLVSDLLSSSLSAAVLAWRGRAETGSAAAPVNAISHWLWARKALRQDSVSARYTLAGTAVHFAAALLWCGFYERLRARRGAATPAHAVADAVAVSAVAAVVDLACVPERLTPGFERRLSNRSLVMVYTAFGAGLALAGLAALRRR</sequence>
<name>A0ABU1ZEU1_9BURK</name>
<dbReference type="RefSeq" id="WP_310348641.1">
    <property type="nucleotide sequence ID" value="NZ_JAVDXQ010000007.1"/>
</dbReference>
<evidence type="ECO:0000313" key="2">
    <source>
        <dbReference type="EMBL" id="MDR7299149.1"/>
    </source>
</evidence>
<reference evidence="2 3" key="1">
    <citation type="submission" date="2023-07" db="EMBL/GenBank/DDBJ databases">
        <title>Sorghum-associated microbial communities from plants grown in Nebraska, USA.</title>
        <authorList>
            <person name="Schachtman D."/>
        </authorList>
    </citation>
    <scope>NUCLEOTIDE SEQUENCE [LARGE SCALE GENOMIC DNA]</scope>
    <source>
        <strain evidence="2 3">BE310</strain>
    </source>
</reference>
<organism evidence="2 3">
    <name type="scientific">Pelomonas aquatica</name>
    <dbReference type="NCBI Taxonomy" id="431058"/>
    <lineage>
        <taxon>Bacteria</taxon>
        <taxon>Pseudomonadati</taxon>
        <taxon>Pseudomonadota</taxon>
        <taxon>Betaproteobacteria</taxon>
        <taxon>Burkholderiales</taxon>
        <taxon>Sphaerotilaceae</taxon>
        <taxon>Roseateles</taxon>
    </lineage>
</organism>
<keyword evidence="1" id="KW-0812">Transmembrane</keyword>
<evidence type="ECO:0000256" key="1">
    <source>
        <dbReference type="SAM" id="Phobius"/>
    </source>
</evidence>